<dbReference type="PROSITE" id="PS51186">
    <property type="entry name" value="GNAT"/>
    <property type="match status" value="1"/>
</dbReference>
<dbReference type="GO" id="GO:0016747">
    <property type="term" value="F:acyltransferase activity, transferring groups other than amino-acyl groups"/>
    <property type="evidence" value="ECO:0007669"/>
    <property type="project" value="InterPro"/>
</dbReference>
<dbReference type="Gene3D" id="3.40.630.30">
    <property type="match status" value="1"/>
</dbReference>
<dbReference type="CDD" id="cd04301">
    <property type="entry name" value="NAT_SF"/>
    <property type="match status" value="1"/>
</dbReference>
<feature type="domain" description="N-acetyltransferase" evidence="1">
    <location>
        <begin position="1"/>
        <end position="130"/>
    </location>
</feature>
<gene>
    <name evidence="2" type="ORF">BJ085DRAFT_1240</name>
</gene>
<keyword evidence="3" id="KW-1185">Reference proteome</keyword>
<dbReference type="Pfam" id="PF00583">
    <property type="entry name" value="Acetyltransf_1"/>
    <property type="match status" value="1"/>
</dbReference>
<keyword evidence="2" id="KW-0808">Transferase</keyword>
<dbReference type="InterPro" id="IPR016181">
    <property type="entry name" value="Acyl_CoA_acyltransferase"/>
</dbReference>
<proteinExistence type="predicted"/>
<name>A0A4P9ZWR3_9FUNG</name>
<dbReference type="EMBL" id="ML002403">
    <property type="protein sequence ID" value="RKP38115.1"/>
    <property type="molecule type" value="Genomic_DNA"/>
</dbReference>
<dbReference type="PANTHER" id="PTHR47542">
    <property type="entry name" value="ACYL-COA N-ACYLTRANSFERASES (NAT) SUPERFAMILY PROTEIN"/>
    <property type="match status" value="1"/>
</dbReference>
<dbReference type="InterPro" id="IPR000182">
    <property type="entry name" value="GNAT_dom"/>
</dbReference>
<keyword evidence="2" id="KW-0012">Acyltransferase</keyword>
<feature type="non-terminal residue" evidence="2">
    <location>
        <position position="1"/>
    </location>
</feature>
<accession>A0A4P9ZWR3</accession>
<dbReference type="STRING" id="215637.A0A4P9ZWR3"/>
<protein>
    <submittedName>
        <fullName evidence="2">Acyl-CoA N-acyltransferase</fullName>
    </submittedName>
</protein>
<evidence type="ECO:0000259" key="1">
    <source>
        <dbReference type="PROSITE" id="PS51186"/>
    </source>
</evidence>
<feature type="non-terminal residue" evidence="2">
    <location>
        <position position="130"/>
    </location>
</feature>
<dbReference type="AlphaFoldDB" id="A0A4P9ZWR3"/>
<evidence type="ECO:0000313" key="2">
    <source>
        <dbReference type="EMBL" id="RKP38115.1"/>
    </source>
</evidence>
<organism evidence="2 3">
    <name type="scientific">Dimargaris cristalligena</name>
    <dbReference type="NCBI Taxonomy" id="215637"/>
    <lineage>
        <taxon>Eukaryota</taxon>
        <taxon>Fungi</taxon>
        <taxon>Fungi incertae sedis</taxon>
        <taxon>Zoopagomycota</taxon>
        <taxon>Kickxellomycotina</taxon>
        <taxon>Dimargaritomycetes</taxon>
        <taxon>Dimargaritales</taxon>
        <taxon>Dimargaritaceae</taxon>
        <taxon>Dimargaris</taxon>
    </lineage>
</organism>
<reference evidence="3" key="1">
    <citation type="journal article" date="2018" name="Nat. Microbiol.">
        <title>Leveraging single-cell genomics to expand the fungal tree of life.</title>
        <authorList>
            <person name="Ahrendt S.R."/>
            <person name="Quandt C.A."/>
            <person name="Ciobanu D."/>
            <person name="Clum A."/>
            <person name="Salamov A."/>
            <person name="Andreopoulos B."/>
            <person name="Cheng J.F."/>
            <person name="Woyke T."/>
            <person name="Pelin A."/>
            <person name="Henrissat B."/>
            <person name="Reynolds N.K."/>
            <person name="Benny G.L."/>
            <person name="Smith M.E."/>
            <person name="James T.Y."/>
            <person name="Grigoriev I.V."/>
        </authorList>
    </citation>
    <scope>NUCLEOTIDE SEQUENCE [LARGE SCALE GENOMIC DNA]</scope>
    <source>
        <strain evidence="3">RSA 468</strain>
    </source>
</reference>
<evidence type="ECO:0000313" key="3">
    <source>
        <dbReference type="Proteomes" id="UP000268162"/>
    </source>
</evidence>
<dbReference type="PANTHER" id="PTHR47542:SF2">
    <property type="entry name" value="ACYL-COA N-ACYLTRANSFERASES (NAT) SUPERFAMILY PROTEIN"/>
    <property type="match status" value="1"/>
</dbReference>
<dbReference type="Proteomes" id="UP000268162">
    <property type="component" value="Unassembled WGS sequence"/>
</dbReference>
<sequence>LVEQCQALERRTFPQTEALQLRNELRKPNTYLVVAFEKPQPLVVGYALFSLIKCEATARLTKLAVKKSHRNRGIGSRVVQYVLAQVTRLPTPIARAMLHVDPSRREAHRLYRRLGFHTVTTLSDYYGAGR</sequence>
<dbReference type="SUPFAM" id="SSF55729">
    <property type="entry name" value="Acyl-CoA N-acyltransferases (Nat)"/>
    <property type="match status" value="1"/>
</dbReference>